<evidence type="ECO:0000259" key="2">
    <source>
        <dbReference type="Pfam" id="PF12172"/>
    </source>
</evidence>
<accession>A0A556AF99</accession>
<dbReference type="Pfam" id="PF12172">
    <property type="entry name" value="zf-ChsH2"/>
    <property type="match status" value="1"/>
</dbReference>
<dbReference type="PANTHER" id="PTHR34075:SF5">
    <property type="entry name" value="BLR3430 PROTEIN"/>
    <property type="match status" value="1"/>
</dbReference>
<evidence type="ECO:0000259" key="1">
    <source>
        <dbReference type="Pfam" id="PF01796"/>
    </source>
</evidence>
<feature type="domain" description="ChsH2 C-terminal OB-fold" evidence="1">
    <location>
        <begin position="56"/>
        <end position="121"/>
    </location>
</feature>
<dbReference type="SUPFAM" id="SSF50249">
    <property type="entry name" value="Nucleic acid-binding proteins"/>
    <property type="match status" value="1"/>
</dbReference>
<dbReference type="InterPro" id="IPR052513">
    <property type="entry name" value="Thioester_dehydratase-like"/>
</dbReference>
<dbReference type="Proteomes" id="UP000318405">
    <property type="component" value="Unassembled WGS sequence"/>
</dbReference>
<dbReference type="InterPro" id="IPR002878">
    <property type="entry name" value="ChsH2_C"/>
</dbReference>
<name>A0A556AF99_9BURK</name>
<dbReference type="InterPro" id="IPR012340">
    <property type="entry name" value="NA-bd_OB-fold"/>
</dbReference>
<comment type="caution">
    <text evidence="3">The sequence shown here is derived from an EMBL/GenBank/DDBJ whole genome shotgun (WGS) entry which is preliminary data.</text>
</comment>
<keyword evidence="4" id="KW-1185">Reference proteome</keyword>
<dbReference type="Gene3D" id="6.10.30.10">
    <property type="match status" value="1"/>
</dbReference>
<dbReference type="Pfam" id="PF01796">
    <property type="entry name" value="OB_ChsH2_C"/>
    <property type="match status" value="1"/>
</dbReference>
<proteinExistence type="predicted"/>
<reference evidence="3 4" key="1">
    <citation type="submission" date="2019-07" db="EMBL/GenBank/DDBJ databases">
        <title>Qingshengfaniella alkalisoli gen. nov., sp. nov., isolated from saline soil.</title>
        <authorList>
            <person name="Xu L."/>
            <person name="Huang X.-X."/>
            <person name="Sun J.-Q."/>
        </authorList>
    </citation>
    <scope>NUCLEOTIDE SEQUENCE [LARGE SCALE GENOMIC DNA]</scope>
    <source>
        <strain evidence="3 4">DSM 27279</strain>
    </source>
</reference>
<evidence type="ECO:0000313" key="3">
    <source>
        <dbReference type="EMBL" id="TSH91566.1"/>
    </source>
</evidence>
<dbReference type="PANTHER" id="PTHR34075">
    <property type="entry name" value="BLR3430 PROTEIN"/>
    <property type="match status" value="1"/>
</dbReference>
<sequence>MTDYAKPLPTLTDENRPFWDACRAGRLDLQRCTACGHVRYPISRFCPRCLSEDHAWTTMSGRGTVFSYVVFHRAYHPGFKEDVPYNVALVQLEEGPRMYSNIVGTANDQVRIGDAVEVVFEPATPEVTIPKFRLRDGAAADRGAD</sequence>
<evidence type="ECO:0000313" key="4">
    <source>
        <dbReference type="Proteomes" id="UP000318405"/>
    </source>
</evidence>
<organism evidence="3 4">
    <name type="scientific">Verticiella sediminum</name>
    <dbReference type="NCBI Taxonomy" id="1247510"/>
    <lineage>
        <taxon>Bacteria</taxon>
        <taxon>Pseudomonadati</taxon>
        <taxon>Pseudomonadota</taxon>
        <taxon>Betaproteobacteria</taxon>
        <taxon>Burkholderiales</taxon>
        <taxon>Alcaligenaceae</taxon>
        <taxon>Verticiella</taxon>
    </lineage>
</organism>
<dbReference type="AlphaFoldDB" id="A0A556AF99"/>
<protein>
    <submittedName>
        <fullName evidence="3">Zn-ribbon domain-containing OB-fold protein</fullName>
    </submittedName>
</protein>
<dbReference type="OrthoDB" id="5514845at2"/>
<gene>
    <name evidence="3" type="ORF">FOZ76_18350</name>
</gene>
<dbReference type="InterPro" id="IPR022002">
    <property type="entry name" value="ChsH2_Znr"/>
</dbReference>
<feature type="domain" description="ChsH2 rubredoxin-like zinc ribbon" evidence="2">
    <location>
        <begin position="19"/>
        <end position="54"/>
    </location>
</feature>
<dbReference type="RefSeq" id="WP_143949738.1">
    <property type="nucleotide sequence ID" value="NZ_BAABMB010000006.1"/>
</dbReference>
<dbReference type="EMBL" id="VLTJ01000035">
    <property type="protein sequence ID" value="TSH91566.1"/>
    <property type="molecule type" value="Genomic_DNA"/>
</dbReference>